<reference evidence="2 3" key="1">
    <citation type="journal article" date="2019" name="Commun. Biol.">
        <title>The bagworm genome reveals a unique fibroin gene that provides high tensile strength.</title>
        <authorList>
            <person name="Kono N."/>
            <person name="Nakamura H."/>
            <person name="Ohtoshi R."/>
            <person name="Tomita M."/>
            <person name="Numata K."/>
            <person name="Arakawa K."/>
        </authorList>
    </citation>
    <scope>NUCLEOTIDE SEQUENCE [LARGE SCALE GENOMIC DNA]</scope>
</reference>
<accession>A0A4C1T0S9</accession>
<proteinExistence type="predicted"/>
<evidence type="ECO:0000313" key="2">
    <source>
        <dbReference type="EMBL" id="GBP07734.1"/>
    </source>
</evidence>
<comment type="caution">
    <text evidence="2">The sequence shown here is derived from an EMBL/GenBank/DDBJ whole genome shotgun (WGS) entry which is preliminary data.</text>
</comment>
<dbReference type="EMBL" id="BGZK01000027">
    <property type="protein sequence ID" value="GBP07734.1"/>
    <property type="molecule type" value="Genomic_DNA"/>
</dbReference>
<organism evidence="2 3">
    <name type="scientific">Eumeta variegata</name>
    <name type="common">Bagworm moth</name>
    <name type="synonym">Eumeta japonica</name>
    <dbReference type="NCBI Taxonomy" id="151549"/>
    <lineage>
        <taxon>Eukaryota</taxon>
        <taxon>Metazoa</taxon>
        <taxon>Ecdysozoa</taxon>
        <taxon>Arthropoda</taxon>
        <taxon>Hexapoda</taxon>
        <taxon>Insecta</taxon>
        <taxon>Pterygota</taxon>
        <taxon>Neoptera</taxon>
        <taxon>Endopterygota</taxon>
        <taxon>Lepidoptera</taxon>
        <taxon>Glossata</taxon>
        <taxon>Ditrysia</taxon>
        <taxon>Tineoidea</taxon>
        <taxon>Psychidae</taxon>
        <taxon>Oiketicinae</taxon>
        <taxon>Eumeta</taxon>
    </lineage>
</organism>
<name>A0A4C1T0S9_EUMVA</name>
<dbReference type="AlphaFoldDB" id="A0A4C1T0S9"/>
<sequence>MMRPHVWTLQVAVCRRRRISLMVARGRRGRAASEERARRGPPPQHAAPARALDTHRRRPHHHYGIGEEEGKVGDRWTCTLQRPKAIQRGRVSSDMKNLAQLLAVPVSDHVAPLTTPVAAATLLSRTTGEPGTAEDFHNVKSWATCMQPTAARDPDQIVSPRYNV</sequence>
<evidence type="ECO:0000256" key="1">
    <source>
        <dbReference type="SAM" id="MobiDB-lite"/>
    </source>
</evidence>
<gene>
    <name evidence="2" type="ORF">EVAR_2833_1</name>
</gene>
<protein>
    <submittedName>
        <fullName evidence="2">Uncharacterized protein</fullName>
    </submittedName>
</protein>
<dbReference type="Proteomes" id="UP000299102">
    <property type="component" value="Unassembled WGS sequence"/>
</dbReference>
<feature type="region of interest" description="Disordered" evidence="1">
    <location>
        <begin position="24"/>
        <end position="68"/>
    </location>
</feature>
<evidence type="ECO:0000313" key="3">
    <source>
        <dbReference type="Proteomes" id="UP000299102"/>
    </source>
</evidence>
<keyword evidence="3" id="KW-1185">Reference proteome</keyword>